<protein>
    <submittedName>
        <fullName evidence="2">Uncharacterized protein</fullName>
    </submittedName>
</protein>
<keyword evidence="1" id="KW-1133">Transmembrane helix</keyword>
<feature type="transmembrane region" description="Helical" evidence="1">
    <location>
        <begin position="191"/>
        <end position="216"/>
    </location>
</feature>
<dbReference type="Proteomes" id="UP001208041">
    <property type="component" value="Unassembled WGS sequence"/>
</dbReference>
<sequence>MSEPKQDPIWLRWNFIAHFADNELSRLIGIVPLVGYLILFSDPIIENFSLSLFAGASDSEESPFILDGLAKLRLVFFGSLFVFSSNVLFRVLVPNCIQQSRDMQEFSERVVSNFSHTDIKEIELKCRDKDHIIRTDIKSYIESNNPLNFRDPITSGSQDTKMLLRNHEIRIRLLAREYWASENNSRKLARVVTLFLALGGFVMLSIPSIDIIQAVIRDLLSL</sequence>
<keyword evidence="3" id="KW-1185">Reference proteome</keyword>
<reference evidence="2" key="1">
    <citation type="submission" date="2022-10" db="EMBL/GenBank/DDBJ databases">
        <authorList>
            <person name="Yue Y."/>
        </authorList>
    </citation>
    <scope>NUCLEOTIDE SEQUENCE</scope>
    <source>
        <strain evidence="2">Z654</strain>
    </source>
</reference>
<proteinExistence type="predicted"/>
<accession>A0AAE3LQQ7</accession>
<feature type="transmembrane region" description="Helical" evidence="1">
    <location>
        <begin position="74"/>
        <end position="93"/>
    </location>
</feature>
<evidence type="ECO:0000313" key="3">
    <source>
        <dbReference type="Proteomes" id="UP001208041"/>
    </source>
</evidence>
<dbReference type="EMBL" id="JAOYFC010000001">
    <property type="protein sequence ID" value="MCV6823798.1"/>
    <property type="molecule type" value="Genomic_DNA"/>
</dbReference>
<dbReference type="AlphaFoldDB" id="A0AAE3LQQ7"/>
<feature type="transmembrane region" description="Helical" evidence="1">
    <location>
        <begin position="33"/>
        <end position="54"/>
    </location>
</feature>
<comment type="caution">
    <text evidence="2">The sequence shown here is derived from an EMBL/GenBank/DDBJ whole genome shotgun (WGS) entry which is preliminary data.</text>
</comment>
<dbReference type="RefSeq" id="WP_263952631.1">
    <property type="nucleotide sequence ID" value="NZ_JAOYFC010000001.1"/>
</dbReference>
<gene>
    <name evidence="2" type="ORF">OH136_04445</name>
</gene>
<evidence type="ECO:0000256" key="1">
    <source>
        <dbReference type="SAM" id="Phobius"/>
    </source>
</evidence>
<organism evidence="2 3">
    <name type="scientific">Halocynthiibacter halioticoli</name>
    <dbReference type="NCBI Taxonomy" id="2986804"/>
    <lineage>
        <taxon>Bacteria</taxon>
        <taxon>Pseudomonadati</taxon>
        <taxon>Pseudomonadota</taxon>
        <taxon>Alphaproteobacteria</taxon>
        <taxon>Rhodobacterales</taxon>
        <taxon>Paracoccaceae</taxon>
        <taxon>Halocynthiibacter</taxon>
    </lineage>
</organism>
<name>A0AAE3LQQ7_9RHOB</name>
<keyword evidence="1" id="KW-0472">Membrane</keyword>
<keyword evidence="1" id="KW-0812">Transmembrane</keyword>
<evidence type="ECO:0000313" key="2">
    <source>
        <dbReference type="EMBL" id="MCV6823798.1"/>
    </source>
</evidence>